<comment type="caution">
    <text evidence="1">The sequence shown here is derived from an EMBL/GenBank/DDBJ whole genome shotgun (WGS) entry which is preliminary data.</text>
</comment>
<dbReference type="EMBL" id="LZFP01000001">
    <property type="protein sequence ID" value="OBR41946.1"/>
    <property type="molecule type" value="Genomic_DNA"/>
</dbReference>
<proteinExistence type="predicted"/>
<reference evidence="2" key="1">
    <citation type="submission" date="2016-06" db="EMBL/GenBank/DDBJ databases">
        <authorList>
            <person name="Zhan P."/>
        </authorList>
    </citation>
    <scope>NUCLEOTIDE SEQUENCE [LARGE SCALE GENOMIC DNA]</scope>
    <source>
        <strain evidence="2">T28</strain>
    </source>
</reference>
<name>A0A1B7ZEG2_9FLAO</name>
<dbReference type="OrthoDB" id="1490566at2"/>
<accession>A0A1B7ZEG2</accession>
<protein>
    <recommendedName>
        <fullName evidence="3">DUF4263 domain-containing protein</fullName>
    </recommendedName>
</protein>
<dbReference type="AlphaFoldDB" id="A0A1B7ZEG2"/>
<sequence length="408" mass="49380">MKILINDFKSSEETYKNIFRNYGYEENELIFCNSFEKLKLFIVEQLENKKLHIDAIITNESSASNVDSLQASKIIRFRNSFDTSYSKENFRISSIPVILYTNIETRGTVSQDIWQAVIQKNKVGQHDNFILEFENAIRTWRKRLITDLENLEILNKNIHNFQESTFYKNRYKNQIGKNFENYFVLKTGIVSKEFIKLPTPLIYDWLIIKRKEIEQSIMKFNSTYNKHIKYDRKNNERTILHKFFNQNKMILLRDAFIDLEYEKNLYDLNEKTNEECDYILKTEFPEFLKTTFFEVKKEDVTFYVKKKTKRPQFSSNYLSHLEQVWRYKEYSEREDNQQEIEFKLGYKTENFDHILLAGRKEEKLEMKDKFSGDLNRMFNGIEVVTYEELEELNIDYFDKFNRLSIEVE</sequence>
<evidence type="ECO:0008006" key="3">
    <source>
        <dbReference type="Google" id="ProtNLM"/>
    </source>
</evidence>
<keyword evidence="2" id="KW-1185">Reference proteome</keyword>
<gene>
    <name evidence="1" type="ORF">A9200_00720</name>
</gene>
<organism evidence="1 2">
    <name type="scientific">Maribacter hydrothermalis</name>
    <dbReference type="NCBI Taxonomy" id="1836467"/>
    <lineage>
        <taxon>Bacteria</taxon>
        <taxon>Pseudomonadati</taxon>
        <taxon>Bacteroidota</taxon>
        <taxon>Flavobacteriia</taxon>
        <taxon>Flavobacteriales</taxon>
        <taxon>Flavobacteriaceae</taxon>
        <taxon>Maribacter</taxon>
    </lineage>
</organism>
<dbReference type="KEGG" id="mart:BTR34_09085"/>
<dbReference type="RefSeq" id="WP_068480437.1">
    <property type="nucleotide sequence ID" value="NZ_CP018760.1"/>
</dbReference>
<evidence type="ECO:0000313" key="2">
    <source>
        <dbReference type="Proteomes" id="UP000092164"/>
    </source>
</evidence>
<dbReference type="Proteomes" id="UP000092164">
    <property type="component" value="Unassembled WGS sequence"/>
</dbReference>
<evidence type="ECO:0000313" key="1">
    <source>
        <dbReference type="EMBL" id="OBR41946.1"/>
    </source>
</evidence>